<feature type="coiled-coil region" evidence="2">
    <location>
        <begin position="36"/>
        <end position="116"/>
    </location>
</feature>
<dbReference type="Ensembl" id="ENSDLAT00005048055.2">
    <property type="protein sequence ID" value="ENSDLAP00005045033.2"/>
    <property type="gene ID" value="ENSDLAG00005019943.2"/>
</dbReference>
<sequence length="398" mass="45800">MSGSKKDTFKNIRGLDENEQQRIQLEASLLMSRSEIKKLNKTIAAEQLRIQNLEQILEQNKDKFQKVFKTTEKKCSDARTLLENEHKSKAETIAEVEKLTDEIGNVKSDLSQTEDILNRYKRYKKILFKLSPPEWQEAQEAEAFKATVPSNRDPQDEQDEGPQESADRQGSERGVESSPGRVLPSTGESTLSSVHSDTLVTNYKEETDSSKYEDKLELYFSDPQQLLVLMTDLTDQNLSLIQNSTRMDETLEELQQTFETASKEMKEDEERLTLQVTDMQEKIDRESERAAELQKKVQLHDSLKTEDQDVLLDALGKKVTEVHRCCLDSRLSHLSTLEKLSSVEYRMSLLLQLIENIPEESLEALRQIKDSERMSSMLHENPFLSYMLYHVPGCVKNS</sequence>
<proteinExistence type="predicted"/>
<organism evidence="5 6">
    <name type="scientific">Dicentrarchus labrax</name>
    <name type="common">European seabass</name>
    <name type="synonym">Morone labrax</name>
    <dbReference type="NCBI Taxonomy" id="13489"/>
    <lineage>
        <taxon>Eukaryota</taxon>
        <taxon>Metazoa</taxon>
        <taxon>Chordata</taxon>
        <taxon>Craniata</taxon>
        <taxon>Vertebrata</taxon>
        <taxon>Euteleostomi</taxon>
        <taxon>Actinopterygii</taxon>
        <taxon>Neopterygii</taxon>
        <taxon>Teleostei</taxon>
        <taxon>Neoteleostei</taxon>
        <taxon>Acanthomorphata</taxon>
        <taxon>Eupercaria</taxon>
        <taxon>Moronidae</taxon>
        <taxon>Dicentrarchus</taxon>
    </lineage>
</organism>
<dbReference type="Pfam" id="PF13863">
    <property type="entry name" value="DUF4200"/>
    <property type="match status" value="1"/>
</dbReference>
<protein>
    <recommendedName>
        <fullName evidence="4">DUF4200 domain-containing protein</fullName>
    </recommendedName>
</protein>
<feature type="coiled-coil region" evidence="2">
    <location>
        <begin position="244"/>
        <end position="296"/>
    </location>
</feature>
<dbReference type="InterPro" id="IPR051147">
    <property type="entry name" value="CFAP_domain-containing"/>
</dbReference>
<evidence type="ECO:0000256" key="2">
    <source>
        <dbReference type="SAM" id="Coils"/>
    </source>
</evidence>
<dbReference type="GeneTree" id="ENSGT00940000167349"/>
<dbReference type="GO" id="GO:0005856">
    <property type="term" value="C:cytoskeleton"/>
    <property type="evidence" value="ECO:0007669"/>
    <property type="project" value="UniProtKB-ARBA"/>
</dbReference>
<name>A0A8C4HP26_DICLA</name>
<reference evidence="5" key="2">
    <citation type="submission" date="2025-09" db="UniProtKB">
        <authorList>
            <consortium name="Ensembl"/>
        </authorList>
    </citation>
    <scope>IDENTIFICATION</scope>
</reference>
<dbReference type="Proteomes" id="UP000694389">
    <property type="component" value="Unassembled WGS sequence"/>
</dbReference>
<feature type="domain" description="DUF4200" evidence="4">
    <location>
        <begin position="17"/>
        <end position="132"/>
    </location>
</feature>
<reference evidence="5" key="1">
    <citation type="submission" date="2025-08" db="UniProtKB">
        <authorList>
            <consortium name="Ensembl"/>
        </authorList>
    </citation>
    <scope>IDENTIFICATION</scope>
</reference>
<keyword evidence="1 2" id="KW-0175">Coiled coil</keyword>
<evidence type="ECO:0000313" key="5">
    <source>
        <dbReference type="Ensembl" id="ENSDLAP00005045033.2"/>
    </source>
</evidence>
<keyword evidence="6" id="KW-1185">Reference proteome</keyword>
<evidence type="ECO:0000256" key="3">
    <source>
        <dbReference type="SAM" id="MobiDB-lite"/>
    </source>
</evidence>
<feature type="compositionally biased region" description="Polar residues" evidence="3">
    <location>
        <begin position="186"/>
        <end position="201"/>
    </location>
</feature>
<evidence type="ECO:0000256" key="1">
    <source>
        <dbReference type="ARBA" id="ARBA00023054"/>
    </source>
</evidence>
<feature type="compositionally biased region" description="Basic and acidic residues" evidence="3">
    <location>
        <begin position="165"/>
        <end position="175"/>
    </location>
</feature>
<dbReference type="PANTHER" id="PTHR21683:SF3">
    <property type="entry name" value="CILIA AND FLAGELLA ASSOCIATED PROTEIN 100"/>
    <property type="match status" value="1"/>
</dbReference>
<evidence type="ECO:0000313" key="6">
    <source>
        <dbReference type="Proteomes" id="UP000694389"/>
    </source>
</evidence>
<dbReference type="AlphaFoldDB" id="A0A8C4HP26"/>
<dbReference type="PANTHER" id="PTHR21683">
    <property type="entry name" value="COILED-COIL DOMAIN-CONTAINING PROTEIN 42 LIKE-2-LIKE-RELATED"/>
    <property type="match status" value="1"/>
</dbReference>
<dbReference type="InterPro" id="IPR025252">
    <property type="entry name" value="DUF4200"/>
</dbReference>
<feature type="region of interest" description="Disordered" evidence="3">
    <location>
        <begin position="138"/>
        <end position="207"/>
    </location>
</feature>
<evidence type="ECO:0000259" key="4">
    <source>
        <dbReference type="Pfam" id="PF13863"/>
    </source>
</evidence>
<accession>A0A8C4HP26</accession>